<dbReference type="Gene3D" id="3.30.70.270">
    <property type="match status" value="1"/>
</dbReference>
<organism evidence="3 4">
    <name type="scientific">Candidatus Wallbacteria bacterium HGW-Wallbacteria-1</name>
    <dbReference type="NCBI Taxonomy" id="2013854"/>
    <lineage>
        <taxon>Bacteria</taxon>
        <taxon>Candidatus Walliibacteriota</taxon>
    </lineage>
</organism>
<dbReference type="Pfam" id="PF00563">
    <property type="entry name" value="EAL"/>
    <property type="match status" value="1"/>
</dbReference>
<dbReference type="AlphaFoldDB" id="A0A2N1PFU5"/>
<comment type="caution">
    <text evidence="3">The sequence shown here is derived from an EMBL/GenBank/DDBJ whole genome shotgun (WGS) entry which is preliminary data.</text>
</comment>
<evidence type="ECO:0000313" key="4">
    <source>
        <dbReference type="Proteomes" id="UP000233256"/>
    </source>
</evidence>
<dbReference type="SUPFAM" id="SSF141868">
    <property type="entry name" value="EAL domain-like"/>
    <property type="match status" value="1"/>
</dbReference>
<dbReference type="Pfam" id="PF00990">
    <property type="entry name" value="GGDEF"/>
    <property type="match status" value="1"/>
</dbReference>
<evidence type="ECO:0000259" key="2">
    <source>
        <dbReference type="PROSITE" id="PS50887"/>
    </source>
</evidence>
<dbReference type="PROSITE" id="PS50887">
    <property type="entry name" value="GGDEF"/>
    <property type="match status" value="1"/>
</dbReference>
<accession>A0A2N1PFU5</accession>
<dbReference type="CDD" id="cd01948">
    <property type="entry name" value="EAL"/>
    <property type="match status" value="1"/>
</dbReference>
<proteinExistence type="predicted"/>
<dbReference type="PANTHER" id="PTHR44757:SF2">
    <property type="entry name" value="BIOFILM ARCHITECTURE MAINTENANCE PROTEIN MBAA"/>
    <property type="match status" value="1"/>
</dbReference>
<dbReference type="Proteomes" id="UP000233256">
    <property type="component" value="Unassembled WGS sequence"/>
</dbReference>
<dbReference type="InterPro" id="IPR052155">
    <property type="entry name" value="Biofilm_reg_signaling"/>
</dbReference>
<reference evidence="3 4" key="1">
    <citation type="journal article" date="2017" name="ISME J.">
        <title>Potential for microbial H2 and metal transformations associated with novel bacteria and archaea in deep terrestrial subsurface sediments.</title>
        <authorList>
            <person name="Hernsdorf A.W."/>
            <person name="Amano Y."/>
            <person name="Miyakawa K."/>
            <person name="Ise K."/>
            <person name="Suzuki Y."/>
            <person name="Anantharaman K."/>
            <person name="Probst A."/>
            <person name="Burstein D."/>
            <person name="Thomas B.C."/>
            <person name="Banfield J.F."/>
        </authorList>
    </citation>
    <scope>NUCLEOTIDE SEQUENCE [LARGE SCALE GENOMIC DNA]</scope>
    <source>
        <strain evidence="3">HGW-Wallbacteria-1</strain>
    </source>
</reference>
<evidence type="ECO:0000313" key="3">
    <source>
        <dbReference type="EMBL" id="PKK87206.1"/>
    </source>
</evidence>
<dbReference type="InterPro" id="IPR001633">
    <property type="entry name" value="EAL_dom"/>
</dbReference>
<feature type="non-terminal residue" evidence="3">
    <location>
        <position position="339"/>
    </location>
</feature>
<dbReference type="SUPFAM" id="SSF55073">
    <property type="entry name" value="Nucleotide cyclase"/>
    <property type="match status" value="1"/>
</dbReference>
<dbReference type="PANTHER" id="PTHR44757">
    <property type="entry name" value="DIGUANYLATE CYCLASE DGCP"/>
    <property type="match status" value="1"/>
</dbReference>
<dbReference type="CDD" id="cd01949">
    <property type="entry name" value="GGDEF"/>
    <property type="match status" value="1"/>
</dbReference>
<dbReference type="InterPro" id="IPR043128">
    <property type="entry name" value="Rev_trsase/Diguanyl_cyclase"/>
</dbReference>
<dbReference type="EMBL" id="PGXC01000191">
    <property type="protein sequence ID" value="PKK87206.1"/>
    <property type="molecule type" value="Genomic_DNA"/>
</dbReference>
<dbReference type="PROSITE" id="PS50883">
    <property type="entry name" value="EAL"/>
    <property type="match status" value="1"/>
</dbReference>
<feature type="domain" description="GGDEF" evidence="2">
    <location>
        <begin position="16"/>
        <end position="149"/>
    </location>
</feature>
<dbReference type="InterPro" id="IPR035919">
    <property type="entry name" value="EAL_sf"/>
</dbReference>
<evidence type="ECO:0000259" key="1">
    <source>
        <dbReference type="PROSITE" id="PS50883"/>
    </source>
</evidence>
<sequence>MEQIDLLIDLNKGSPHHFALVFIDLDNFKKINDSMGHGAGDLLLQLVTSRLRKAMDDKDLLGRLGGDELAILIRRQISDEKILGDTQKLLNLLGNPFRLDDKSVIITASFGIAIWPVDARSSNDLLKAADTAMYKAKAMGKNSIQFYRKEMKSEVLYKMELENQMIEAFQKELFFVEYQPIVDLADPQKVSFEALMRWQAPGRGLVSPAEFIPMAEEIGLIGELGEWVLRQACEKIREVREQFGIDIRIAVNVSAVQMKRPGFLAGVKAVIREAGTPPERLTFEITESVFIGNMEQAIEIINDLKEFGVLISLDDFGTGYSSLSYLLQLPIDVLKIDRS</sequence>
<feature type="domain" description="EAL" evidence="1">
    <location>
        <begin position="158"/>
        <end position="339"/>
    </location>
</feature>
<dbReference type="SMART" id="SM00267">
    <property type="entry name" value="GGDEF"/>
    <property type="match status" value="1"/>
</dbReference>
<dbReference type="SMART" id="SM00052">
    <property type="entry name" value="EAL"/>
    <property type="match status" value="1"/>
</dbReference>
<dbReference type="NCBIfam" id="TIGR00254">
    <property type="entry name" value="GGDEF"/>
    <property type="match status" value="1"/>
</dbReference>
<gene>
    <name evidence="3" type="ORF">CVV64_22510</name>
</gene>
<dbReference type="Gene3D" id="3.20.20.450">
    <property type="entry name" value="EAL domain"/>
    <property type="match status" value="1"/>
</dbReference>
<dbReference type="InterPro" id="IPR029787">
    <property type="entry name" value="Nucleotide_cyclase"/>
</dbReference>
<name>A0A2N1PFU5_9BACT</name>
<protein>
    <submittedName>
        <fullName evidence="3">Diguanylate cyclase</fullName>
    </submittedName>
</protein>
<dbReference type="InterPro" id="IPR000160">
    <property type="entry name" value="GGDEF_dom"/>
</dbReference>